<accession>A0A2J8NV28</accession>
<dbReference type="InterPro" id="IPR025954">
    <property type="entry name" value="DBC1/CARP1_inactive_NUDIX"/>
</dbReference>
<dbReference type="EMBL" id="NBAG03000223">
    <property type="protein sequence ID" value="PNI75631.1"/>
    <property type="molecule type" value="Genomic_DNA"/>
</dbReference>
<dbReference type="AlphaFoldDB" id="A0A2J8NV28"/>
<dbReference type="Proteomes" id="UP000236370">
    <property type="component" value="Unassembled WGS sequence"/>
</dbReference>
<protein>
    <submittedName>
        <fullName evidence="2">CCAR1 isoform 14</fullName>
    </submittedName>
</protein>
<comment type="caution">
    <text evidence="2">The sequence shown here is derived from an EMBL/GenBank/DDBJ whole genome shotgun (WGS) entry which is preliminary data.</text>
</comment>
<dbReference type="Pfam" id="PF14443">
    <property type="entry name" value="DBC1"/>
    <property type="match status" value="1"/>
</dbReference>
<gene>
    <name evidence="2" type="ORF">CK820_G0007988</name>
</gene>
<evidence type="ECO:0000313" key="3">
    <source>
        <dbReference type="Proteomes" id="UP000236370"/>
    </source>
</evidence>
<feature type="non-terminal residue" evidence="2">
    <location>
        <position position="1"/>
    </location>
</feature>
<reference evidence="2 3" key="1">
    <citation type="submission" date="2017-12" db="EMBL/GenBank/DDBJ databases">
        <title>High-resolution comparative analysis of great ape genomes.</title>
        <authorList>
            <person name="Pollen A."/>
            <person name="Hastie A."/>
            <person name="Hormozdiari F."/>
            <person name="Dougherty M."/>
            <person name="Liu R."/>
            <person name="Chaisson M."/>
            <person name="Hoppe E."/>
            <person name="Hill C."/>
            <person name="Pang A."/>
            <person name="Hillier L."/>
            <person name="Baker C."/>
            <person name="Armstrong J."/>
            <person name="Shendure J."/>
            <person name="Paten B."/>
            <person name="Wilson R."/>
            <person name="Chao H."/>
            <person name="Schneider V."/>
            <person name="Ventura M."/>
            <person name="Kronenberg Z."/>
            <person name="Murali S."/>
            <person name="Gordon D."/>
            <person name="Cantsilieris S."/>
            <person name="Munson K."/>
            <person name="Nelson B."/>
            <person name="Raja A."/>
            <person name="Underwood J."/>
            <person name="Diekhans M."/>
            <person name="Fiddes I."/>
            <person name="Haussler D."/>
            <person name="Eichler E."/>
        </authorList>
    </citation>
    <scope>NUCLEOTIDE SEQUENCE [LARGE SCALE GENOMIC DNA]</scope>
    <source>
        <strain evidence="2">Yerkes chimp pedigree #C0471</strain>
    </source>
</reference>
<sequence length="47" mass="5371">TAIRCCKALTGIDLSVCTQWHRNTGTNAHHTLHNKHTWRNITGNSDW</sequence>
<proteinExistence type="predicted"/>
<organism evidence="2 3">
    <name type="scientific">Pan troglodytes</name>
    <name type="common">Chimpanzee</name>
    <dbReference type="NCBI Taxonomy" id="9598"/>
    <lineage>
        <taxon>Eukaryota</taxon>
        <taxon>Metazoa</taxon>
        <taxon>Chordata</taxon>
        <taxon>Craniata</taxon>
        <taxon>Vertebrata</taxon>
        <taxon>Euteleostomi</taxon>
        <taxon>Mammalia</taxon>
        <taxon>Eutheria</taxon>
        <taxon>Euarchontoglires</taxon>
        <taxon>Primates</taxon>
        <taxon>Haplorrhini</taxon>
        <taxon>Catarrhini</taxon>
        <taxon>Hominidae</taxon>
        <taxon>Pan</taxon>
    </lineage>
</organism>
<name>A0A2J8NV28_PANTR</name>
<evidence type="ECO:0000313" key="2">
    <source>
        <dbReference type="EMBL" id="PNI75631.1"/>
    </source>
</evidence>
<evidence type="ECO:0000259" key="1">
    <source>
        <dbReference type="Pfam" id="PF14443"/>
    </source>
</evidence>
<feature type="domain" description="DBC1/CARP1 catalytically inactive NUDIX hydrolase" evidence="1">
    <location>
        <begin position="1"/>
        <end position="23"/>
    </location>
</feature>